<dbReference type="EC" id="3.5.1.88" evidence="6"/>
<dbReference type="KEGG" id="sll:SLITO_v1c01750"/>
<name>A0A0K1W0K5_9MOLU</name>
<accession>A0A0K1W0K5</accession>
<dbReference type="AlphaFoldDB" id="A0A0K1W0K5"/>
<feature type="binding site" evidence="6">
    <location>
        <position position="186"/>
    </location>
    <ligand>
        <name>Fe cation</name>
        <dbReference type="ChEBI" id="CHEBI:24875"/>
    </ligand>
</feature>
<dbReference type="PIRSF" id="PIRSF004749">
    <property type="entry name" value="Pep_def"/>
    <property type="match status" value="1"/>
</dbReference>
<reference evidence="7 8" key="1">
    <citation type="journal article" date="2015" name="Genome Announc.">
        <title>Complete Genome Sequence of Spiroplasma litorale TN-1T (DSM 21781), a Bacterium Isolated from a Green-Eyed Horsefly (Tabanus nigrovittatus).</title>
        <authorList>
            <person name="Lo W.S."/>
            <person name="Lai Y.C."/>
            <person name="Lien Y.W."/>
            <person name="Wang T.H."/>
            <person name="Kuo C.H."/>
        </authorList>
    </citation>
    <scope>NUCLEOTIDE SEQUENCE [LARGE SCALE GENOMIC DNA]</scope>
    <source>
        <strain evidence="7 8">TN-1</strain>
    </source>
</reference>
<sequence>MKLDLEKDLLQKEIPTNKWLWKDNQPEVIRNTSLDVKLPLSSEDENTMHRLIDFVRYSQDPILNNKQKEDHLRPAVGLAAPQIGVNKNMFFARFEWTKKKKSEEHQDSKDNAEEYAIINGKIIAKSNQIACLDGGEGCLSVDKDYKGLVPRSYKIQVTGYDWLTKKEVNLTLRGYKAIVFQHELDHNNGKLFYDWINKKQPFYSEDDWFLI</sequence>
<dbReference type="GO" id="GO:0006412">
    <property type="term" value="P:translation"/>
    <property type="evidence" value="ECO:0007669"/>
    <property type="project" value="UniProtKB-UniRule"/>
</dbReference>
<gene>
    <name evidence="6 7" type="primary">def</name>
    <name evidence="7" type="ORF">SLITO_v1c01750</name>
</gene>
<feature type="active site" evidence="6">
    <location>
        <position position="183"/>
    </location>
</feature>
<dbReference type="Gene3D" id="3.90.45.10">
    <property type="entry name" value="Peptide deformylase"/>
    <property type="match status" value="1"/>
</dbReference>
<keyword evidence="2 6" id="KW-0479">Metal-binding</keyword>
<protein>
    <recommendedName>
        <fullName evidence="6">Peptide deformylase</fullName>
        <shortName evidence="6">PDF</shortName>
        <ecNumber evidence="6">3.5.1.88</ecNumber>
    </recommendedName>
    <alternativeName>
        <fullName evidence="6">Polypeptide deformylase</fullName>
    </alternativeName>
</protein>
<dbReference type="Pfam" id="PF01327">
    <property type="entry name" value="Pep_deformylase"/>
    <property type="match status" value="1"/>
</dbReference>
<evidence type="ECO:0000256" key="5">
    <source>
        <dbReference type="ARBA" id="ARBA00023004"/>
    </source>
</evidence>
<evidence type="ECO:0000313" key="8">
    <source>
        <dbReference type="Proteomes" id="UP000067476"/>
    </source>
</evidence>
<keyword evidence="4 6" id="KW-0648">Protein biosynthesis</keyword>
<keyword evidence="8" id="KW-1185">Reference proteome</keyword>
<dbReference type="GO" id="GO:0042586">
    <property type="term" value="F:peptide deformylase activity"/>
    <property type="evidence" value="ECO:0007669"/>
    <property type="project" value="UniProtKB-UniRule"/>
</dbReference>
<proteinExistence type="inferred from homology"/>
<comment type="similarity">
    <text evidence="1 6">Belongs to the polypeptide deformylase family.</text>
</comment>
<comment type="catalytic activity">
    <reaction evidence="6">
        <text>N-terminal N-formyl-L-methionyl-[peptide] + H2O = N-terminal L-methionyl-[peptide] + formate</text>
        <dbReference type="Rhea" id="RHEA:24420"/>
        <dbReference type="Rhea" id="RHEA-COMP:10639"/>
        <dbReference type="Rhea" id="RHEA-COMP:10640"/>
        <dbReference type="ChEBI" id="CHEBI:15377"/>
        <dbReference type="ChEBI" id="CHEBI:15740"/>
        <dbReference type="ChEBI" id="CHEBI:49298"/>
        <dbReference type="ChEBI" id="CHEBI:64731"/>
        <dbReference type="EC" id="3.5.1.88"/>
    </reaction>
</comment>
<evidence type="ECO:0000256" key="3">
    <source>
        <dbReference type="ARBA" id="ARBA00022801"/>
    </source>
</evidence>
<feature type="binding site" evidence="6">
    <location>
        <position position="138"/>
    </location>
    <ligand>
        <name>Fe cation</name>
        <dbReference type="ChEBI" id="CHEBI:24875"/>
    </ligand>
</feature>
<evidence type="ECO:0000256" key="1">
    <source>
        <dbReference type="ARBA" id="ARBA00010759"/>
    </source>
</evidence>
<organism evidence="7 8">
    <name type="scientific">Spiroplasma litorale</name>
    <dbReference type="NCBI Taxonomy" id="216942"/>
    <lineage>
        <taxon>Bacteria</taxon>
        <taxon>Bacillati</taxon>
        <taxon>Mycoplasmatota</taxon>
        <taxon>Mollicutes</taxon>
        <taxon>Entomoplasmatales</taxon>
        <taxon>Spiroplasmataceae</taxon>
        <taxon>Spiroplasma</taxon>
    </lineage>
</organism>
<dbReference type="EMBL" id="CP012357">
    <property type="protein sequence ID" value="AKX33840.1"/>
    <property type="molecule type" value="Genomic_DNA"/>
</dbReference>
<dbReference type="HAMAP" id="MF_00163">
    <property type="entry name" value="Pep_deformylase"/>
    <property type="match status" value="1"/>
</dbReference>
<keyword evidence="3 6" id="KW-0378">Hydrolase</keyword>
<dbReference type="PANTHER" id="PTHR10458:SF22">
    <property type="entry name" value="PEPTIDE DEFORMYLASE"/>
    <property type="match status" value="1"/>
</dbReference>
<dbReference type="PANTHER" id="PTHR10458">
    <property type="entry name" value="PEPTIDE DEFORMYLASE"/>
    <property type="match status" value="1"/>
</dbReference>
<comment type="cofactor">
    <cofactor evidence="6">
        <name>Fe(2+)</name>
        <dbReference type="ChEBI" id="CHEBI:29033"/>
    </cofactor>
    <text evidence="6">Binds 1 Fe(2+) ion.</text>
</comment>
<dbReference type="InterPro" id="IPR023635">
    <property type="entry name" value="Peptide_deformylase"/>
</dbReference>
<dbReference type="GO" id="GO:0046872">
    <property type="term" value="F:metal ion binding"/>
    <property type="evidence" value="ECO:0007669"/>
    <property type="project" value="UniProtKB-KW"/>
</dbReference>
<evidence type="ECO:0000256" key="2">
    <source>
        <dbReference type="ARBA" id="ARBA00022723"/>
    </source>
</evidence>
<comment type="function">
    <text evidence="6">Removes the formyl group from the N-terminal Met of newly synthesized proteins. Requires at least a dipeptide for an efficient rate of reaction. N-terminal L-methionine is a prerequisite for activity but the enzyme has broad specificity at other positions.</text>
</comment>
<keyword evidence="5 6" id="KW-0408">Iron</keyword>
<dbReference type="PRINTS" id="PR01576">
    <property type="entry name" value="PDEFORMYLASE"/>
</dbReference>
<dbReference type="NCBIfam" id="TIGR00079">
    <property type="entry name" value="pept_deformyl"/>
    <property type="match status" value="1"/>
</dbReference>
<dbReference type="InterPro" id="IPR036821">
    <property type="entry name" value="Peptide_deformylase_sf"/>
</dbReference>
<dbReference type="FunFam" id="3.90.45.10:FF:000002">
    <property type="entry name" value="Peptide deformylase"/>
    <property type="match status" value="1"/>
</dbReference>
<evidence type="ECO:0000313" key="7">
    <source>
        <dbReference type="EMBL" id="AKX33840.1"/>
    </source>
</evidence>
<dbReference type="OrthoDB" id="9784988at2"/>
<dbReference type="PATRIC" id="fig|216942.3.peg.175"/>
<dbReference type="SUPFAM" id="SSF56420">
    <property type="entry name" value="Peptide deformylase"/>
    <property type="match status" value="1"/>
</dbReference>
<feature type="binding site" evidence="6">
    <location>
        <position position="182"/>
    </location>
    <ligand>
        <name>Fe cation</name>
        <dbReference type="ChEBI" id="CHEBI:24875"/>
    </ligand>
</feature>
<evidence type="ECO:0000256" key="4">
    <source>
        <dbReference type="ARBA" id="ARBA00022917"/>
    </source>
</evidence>
<dbReference type="STRING" id="216942.SLITO_v1c01750"/>
<dbReference type="CDD" id="cd00487">
    <property type="entry name" value="Pep_deformylase"/>
    <property type="match status" value="1"/>
</dbReference>
<evidence type="ECO:0000256" key="6">
    <source>
        <dbReference type="HAMAP-Rule" id="MF_00163"/>
    </source>
</evidence>
<dbReference type="Proteomes" id="UP000067476">
    <property type="component" value="Chromosome"/>
</dbReference>